<feature type="region of interest" description="Disordered" evidence="2">
    <location>
        <begin position="33"/>
        <end position="137"/>
    </location>
</feature>
<evidence type="ECO:0008006" key="5">
    <source>
        <dbReference type="Google" id="ProtNLM"/>
    </source>
</evidence>
<evidence type="ECO:0000256" key="1">
    <source>
        <dbReference type="SAM" id="Coils"/>
    </source>
</evidence>
<protein>
    <recommendedName>
        <fullName evidence="5">Enkurin domain-containing protein</fullName>
    </recommendedName>
</protein>
<dbReference type="OrthoDB" id="313604at2759"/>
<dbReference type="EMBL" id="MPUH01000590">
    <property type="protein sequence ID" value="OMJ77157.1"/>
    <property type="molecule type" value="Genomic_DNA"/>
</dbReference>
<feature type="compositionally biased region" description="Basic and acidic residues" evidence="2">
    <location>
        <begin position="462"/>
        <end position="501"/>
    </location>
</feature>
<feature type="compositionally biased region" description="Basic and acidic residues" evidence="2">
    <location>
        <begin position="508"/>
        <end position="539"/>
    </location>
</feature>
<gene>
    <name evidence="3" type="ORF">SteCoe_23298</name>
</gene>
<evidence type="ECO:0000313" key="3">
    <source>
        <dbReference type="EMBL" id="OMJ77157.1"/>
    </source>
</evidence>
<keyword evidence="4" id="KW-1185">Reference proteome</keyword>
<evidence type="ECO:0000256" key="2">
    <source>
        <dbReference type="SAM" id="MobiDB-lite"/>
    </source>
</evidence>
<organism evidence="3 4">
    <name type="scientific">Stentor coeruleus</name>
    <dbReference type="NCBI Taxonomy" id="5963"/>
    <lineage>
        <taxon>Eukaryota</taxon>
        <taxon>Sar</taxon>
        <taxon>Alveolata</taxon>
        <taxon>Ciliophora</taxon>
        <taxon>Postciliodesmatophora</taxon>
        <taxon>Heterotrichea</taxon>
        <taxon>Heterotrichida</taxon>
        <taxon>Stentoridae</taxon>
        <taxon>Stentor</taxon>
    </lineage>
</organism>
<feature type="region of interest" description="Disordered" evidence="2">
    <location>
        <begin position="462"/>
        <end position="539"/>
    </location>
</feature>
<feature type="coiled-coil region" evidence="1">
    <location>
        <begin position="266"/>
        <end position="412"/>
    </location>
</feature>
<comment type="caution">
    <text evidence="3">The sequence shown here is derived from an EMBL/GenBank/DDBJ whole genome shotgun (WGS) entry which is preliminary data.</text>
</comment>
<accession>A0A1R2BK68</accession>
<dbReference type="Proteomes" id="UP000187209">
    <property type="component" value="Unassembled WGS sequence"/>
</dbReference>
<dbReference type="AlphaFoldDB" id="A0A1R2BK68"/>
<keyword evidence="1" id="KW-0175">Coiled coil</keyword>
<feature type="compositionally biased region" description="Basic residues" evidence="2">
    <location>
        <begin position="41"/>
        <end position="51"/>
    </location>
</feature>
<sequence>MSKGPETTVKAELNKHINSKLFQKFLVKEAAKIPEVPQVKKIPKPVLRKSPQRIFQGENEDSDDDRRKSTSRHLNKSMSQRSSLKNFKDLSPVPYSRSPLKVNQLYDLNVSDPRNSHYDSPDAMRPPWVKNDEPKPQNYIPVYTVDPLLLKQYEGEKANLHEELRKSREKYEEMMKKKNEEIKKMQKVIENLKLQNMDLQEKVVYNEENERKIASLKAERDVLDRKVHGLESDVENARRQLEYEKGNTENFKIQIEEVDRNSRTKTQDVERDLRGTKDRNDELERQLVREKERYEDLERKFTKSKERVFALQGEVTRAEEKIKRLDYDLQDTKDRLSNETAQQLRETEGLRRKIEELTEEVVRRDRAEELRKEFYETRKELTERLYQSQRELADLRKDHTESKRELGEYKQKRADIDRDFYHNRDDVNSKRDVVDNRKDYQFNRDPIENRRDVWDNRAESWDNRRETRENHREMYDEKINKRDNRENRRENTDNVIEMKRESSRKRLKDPNEYSDRRSDPITWRKREPSPKGKIPENRQGLENKLMSMQMEKQRLEDELVKLPPSVRKIAQIKRKEEIDLELEILNANISTIKSKLRGLNAL</sequence>
<feature type="coiled-coil region" evidence="1">
    <location>
        <begin position="150"/>
        <end position="240"/>
    </location>
</feature>
<reference evidence="3 4" key="1">
    <citation type="submission" date="2016-11" db="EMBL/GenBank/DDBJ databases">
        <title>The macronuclear genome of Stentor coeruleus: a giant cell with tiny introns.</title>
        <authorList>
            <person name="Slabodnick M."/>
            <person name="Ruby J.G."/>
            <person name="Reiff S.B."/>
            <person name="Swart E.C."/>
            <person name="Gosai S."/>
            <person name="Prabakaran S."/>
            <person name="Witkowska E."/>
            <person name="Larue G.E."/>
            <person name="Fisher S."/>
            <person name="Freeman R.M."/>
            <person name="Gunawardena J."/>
            <person name="Chu W."/>
            <person name="Stover N.A."/>
            <person name="Gregory B.D."/>
            <person name="Nowacki M."/>
            <person name="Derisi J."/>
            <person name="Roy S.W."/>
            <person name="Marshall W.F."/>
            <person name="Sood P."/>
        </authorList>
    </citation>
    <scope>NUCLEOTIDE SEQUENCE [LARGE SCALE GENOMIC DNA]</scope>
    <source>
        <strain evidence="3">WM001</strain>
    </source>
</reference>
<evidence type="ECO:0000313" key="4">
    <source>
        <dbReference type="Proteomes" id="UP000187209"/>
    </source>
</evidence>
<feature type="compositionally biased region" description="Polar residues" evidence="2">
    <location>
        <begin position="76"/>
        <end position="85"/>
    </location>
</feature>
<name>A0A1R2BK68_9CILI</name>
<dbReference type="Gene3D" id="1.10.287.1490">
    <property type="match status" value="1"/>
</dbReference>
<dbReference type="SUPFAM" id="SSF57997">
    <property type="entry name" value="Tropomyosin"/>
    <property type="match status" value="1"/>
</dbReference>
<proteinExistence type="predicted"/>